<evidence type="ECO:0000259" key="4">
    <source>
        <dbReference type="PROSITE" id="PS50977"/>
    </source>
</evidence>
<feature type="domain" description="HTH tetR-type" evidence="4">
    <location>
        <begin position="11"/>
        <end position="71"/>
    </location>
</feature>
<sequence>MARGFNEHEKEVITNSLIEQAKILFSKWGFQKTSILEITKNVGIAQGTFYKFFHSKEELYFIILEKEEEKIREQFTKVDIFKEKQPKKAIKSMLRELIHTIETNPLIRELYIGNNLQEMLKKLSPELLEKHLKNDSSSFLPLLEKFKRKGFKIEEKPEVIAGLLRSLFLLTLHQKEIGLAVYQQTIDLFIDLIVDGLIQSEGGK</sequence>
<keyword evidence="6" id="KW-1185">Reference proteome</keyword>
<dbReference type="Gene3D" id="1.10.357.10">
    <property type="entry name" value="Tetracycline Repressor, domain 2"/>
    <property type="match status" value="1"/>
</dbReference>
<keyword evidence="2 3" id="KW-0238">DNA-binding</keyword>
<evidence type="ECO:0000313" key="6">
    <source>
        <dbReference type="Proteomes" id="UP000245624"/>
    </source>
</evidence>
<dbReference type="Pfam" id="PF00440">
    <property type="entry name" value="TetR_N"/>
    <property type="match status" value="1"/>
</dbReference>
<dbReference type="SUPFAM" id="SSF46689">
    <property type="entry name" value="Homeodomain-like"/>
    <property type="match status" value="1"/>
</dbReference>
<protein>
    <submittedName>
        <fullName evidence="5">TetR/AcrR family transcriptional regulator</fullName>
    </submittedName>
</protein>
<dbReference type="PANTHER" id="PTHR43479">
    <property type="entry name" value="ACREF/ENVCD OPERON REPRESSOR-RELATED"/>
    <property type="match status" value="1"/>
</dbReference>
<dbReference type="InterPro" id="IPR009057">
    <property type="entry name" value="Homeodomain-like_sf"/>
</dbReference>
<comment type="caution">
    <text evidence="5">The sequence shown here is derived from an EMBL/GenBank/DDBJ whole genome shotgun (WGS) entry which is preliminary data.</text>
</comment>
<dbReference type="PANTHER" id="PTHR43479:SF11">
    <property type="entry name" value="ACREF_ENVCD OPERON REPRESSOR-RELATED"/>
    <property type="match status" value="1"/>
</dbReference>
<dbReference type="PROSITE" id="PS01081">
    <property type="entry name" value="HTH_TETR_1"/>
    <property type="match status" value="1"/>
</dbReference>
<dbReference type="GO" id="GO:0003677">
    <property type="term" value="F:DNA binding"/>
    <property type="evidence" value="ECO:0007669"/>
    <property type="project" value="UniProtKB-UniRule"/>
</dbReference>
<dbReference type="InterPro" id="IPR050624">
    <property type="entry name" value="HTH-type_Tx_Regulator"/>
</dbReference>
<dbReference type="InterPro" id="IPR001647">
    <property type="entry name" value="HTH_TetR"/>
</dbReference>
<proteinExistence type="predicted"/>
<dbReference type="PRINTS" id="PR00455">
    <property type="entry name" value="HTHTETR"/>
</dbReference>
<evidence type="ECO:0000313" key="5">
    <source>
        <dbReference type="EMBL" id="PWU66719.1"/>
    </source>
</evidence>
<evidence type="ECO:0000256" key="3">
    <source>
        <dbReference type="PROSITE-ProRule" id="PRU00335"/>
    </source>
</evidence>
<gene>
    <name evidence="5" type="ORF">DLJ74_20140</name>
</gene>
<accession>A0A317KYJ3</accession>
<organism evidence="5 6">
    <name type="scientific">Gracilibacillus dipsosauri</name>
    <dbReference type="NCBI Taxonomy" id="178340"/>
    <lineage>
        <taxon>Bacteria</taxon>
        <taxon>Bacillati</taxon>
        <taxon>Bacillota</taxon>
        <taxon>Bacilli</taxon>
        <taxon>Bacillales</taxon>
        <taxon>Bacillaceae</taxon>
        <taxon>Gracilibacillus</taxon>
    </lineage>
</organism>
<dbReference type="InterPro" id="IPR023772">
    <property type="entry name" value="DNA-bd_HTH_TetR-type_CS"/>
</dbReference>
<dbReference type="PROSITE" id="PS50977">
    <property type="entry name" value="HTH_TETR_2"/>
    <property type="match status" value="1"/>
</dbReference>
<dbReference type="RefSeq" id="WP_109985830.1">
    <property type="nucleotide sequence ID" value="NZ_QGTD01000021.1"/>
</dbReference>
<dbReference type="OrthoDB" id="9814200at2"/>
<evidence type="ECO:0000256" key="2">
    <source>
        <dbReference type="ARBA" id="ARBA00023125"/>
    </source>
</evidence>
<feature type="DNA-binding region" description="H-T-H motif" evidence="3">
    <location>
        <begin position="34"/>
        <end position="53"/>
    </location>
</feature>
<keyword evidence="1" id="KW-0678">Repressor</keyword>
<dbReference type="Proteomes" id="UP000245624">
    <property type="component" value="Unassembled WGS sequence"/>
</dbReference>
<name>A0A317KYJ3_9BACI</name>
<dbReference type="AlphaFoldDB" id="A0A317KYJ3"/>
<dbReference type="EMBL" id="QGTD01000021">
    <property type="protein sequence ID" value="PWU66719.1"/>
    <property type="molecule type" value="Genomic_DNA"/>
</dbReference>
<evidence type="ECO:0000256" key="1">
    <source>
        <dbReference type="ARBA" id="ARBA00022491"/>
    </source>
</evidence>
<reference evidence="5 6" key="1">
    <citation type="submission" date="2018-05" db="EMBL/GenBank/DDBJ databases">
        <title>Genomic analysis of Gracilibacillus dipsosauri DD1 reveals novel features of a salt-tolerant amylase.</title>
        <authorList>
            <person name="Deutch C.E."/>
            <person name="Yang S."/>
        </authorList>
    </citation>
    <scope>NUCLEOTIDE SEQUENCE [LARGE SCALE GENOMIC DNA]</scope>
    <source>
        <strain evidence="5 6">DD1</strain>
    </source>
</reference>